<accession>W2RTM1</accession>
<dbReference type="VEuPathDB" id="FungiDB:HMPREF1541_05315"/>
<dbReference type="GeneID" id="19972654"/>
<feature type="region of interest" description="Disordered" evidence="1">
    <location>
        <begin position="57"/>
        <end position="97"/>
    </location>
</feature>
<dbReference type="Proteomes" id="UP000030752">
    <property type="component" value="Unassembled WGS sequence"/>
</dbReference>
<evidence type="ECO:0000313" key="3">
    <source>
        <dbReference type="Proteomes" id="UP000030752"/>
    </source>
</evidence>
<evidence type="ECO:0000256" key="1">
    <source>
        <dbReference type="SAM" id="MobiDB-lite"/>
    </source>
</evidence>
<dbReference type="eggNOG" id="ENOG502RP2Q">
    <property type="taxonomic scope" value="Eukaryota"/>
</dbReference>
<dbReference type="RefSeq" id="XP_008717878.1">
    <property type="nucleotide sequence ID" value="XM_008719656.1"/>
</dbReference>
<protein>
    <submittedName>
        <fullName evidence="2">Uncharacterized protein</fullName>
    </submittedName>
</protein>
<dbReference type="HOGENOM" id="CLU_165606_1_1_1"/>
<keyword evidence="3" id="KW-1185">Reference proteome</keyword>
<gene>
    <name evidence="2" type="ORF">HMPREF1541_05315</name>
</gene>
<proteinExistence type="predicted"/>
<dbReference type="AlphaFoldDB" id="W2RTM1"/>
<dbReference type="InParanoid" id="W2RTM1"/>
<dbReference type="EMBL" id="KB822721">
    <property type="protein sequence ID" value="ETN39093.1"/>
    <property type="molecule type" value="Genomic_DNA"/>
</dbReference>
<organism evidence="2 3">
    <name type="scientific">Cyphellophora europaea (strain CBS 101466)</name>
    <name type="common">Phialophora europaea</name>
    <dbReference type="NCBI Taxonomy" id="1220924"/>
    <lineage>
        <taxon>Eukaryota</taxon>
        <taxon>Fungi</taxon>
        <taxon>Dikarya</taxon>
        <taxon>Ascomycota</taxon>
        <taxon>Pezizomycotina</taxon>
        <taxon>Eurotiomycetes</taxon>
        <taxon>Chaetothyriomycetidae</taxon>
        <taxon>Chaetothyriales</taxon>
        <taxon>Cyphellophoraceae</taxon>
        <taxon>Cyphellophora</taxon>
    </lineage>
</organism>
<feature type="compositionally biased region" description="Basic and acidic residues" evidence="1">
    <location>
        <begin position="73"/>
        <end position="90"/>
    </location>
</feature>
<name>W2RTM1_CYPE1</name>
<sequence length="97" mass="10567">MPSPASTLPRLHLLASVPRRYHPTTSITTTSSYNSSIRLYSATAQRSLPTALARAGRAADLRSHPESGFTQEKLPDVKGMHHWDEGHATESEADVSV</sequence>
<dbReference type="OrthoDB" id="4151650at2759"/>
<reference evidence="2 3" key="1">
    <citation type="submission" date="2013-03" db="EMBL/GenBank/DDBJ databases">
        <title>The Genome Sequence of Phialophora europaea CBS 101466.</title>
        <authorList>
            <consortium name="The Broad Institute Genomics Platform"/>
            <person name="Cuomo C."/>
            <person name="de Hoog S."/>
            <person name="Gorbushina A."/>
            <person name="Walker B."/>
            <person name="Young S.K."/>
            <person name="Zeng Q."/>
            <person name="Gargeya S."/>
            <person name="Fitzgerald M."/>
            <person name="Haas B."/>
            <person name="Abouelleil A."/>
            <person name="Allen A.W."/>
            <person name="Alvarado L."/>
            <person name="Arachchi H.M."/>
            <person name="Berlin A.M."/>
            <person name="Chapman S.B."/>
            <person name="Gainer-Dewar J."/>
            <person name="Goldberg J."/>
            <person name="Griggs A."/>
            <person name="Gujja S."/>
            <person name="Hansen M."/>
            <person name="Howarth C."/>
            <person name="Imamovic A."/>
            <person name="Ireland A."/>
            <person name="Larimer J."/>
            <person name="McCowan C."/>
            <person name="Murphy C."/>
            <person name="Pearson M."/>
            <person name="Poon T.W."/>
            <person name="Priest M."/>
            <person name="Roberts A."/>
            <person name="Saif S."/>
            <person name="Shea T."/>
            <person name="Sisk P."/>
            <person name="Sykes S."/>
            <person name="Wortman J."/>
            <person name="Nusbaum C."/>
            <person name="Birren B."/>
        </authorList>
    </citation>
    <scope>NUCLEOTIDE SEQUENCE [LARGE SCALE GENOMIC DNA]</scope>
    <source>
        <strain evidence="2 3">CBS 101466</strain>
    </source>
</reference>
<evidence type="ECO:0000313" key="2">
    <source>
        <dbReference type="EMBL" id="ETN39093.1"/>
    </source>
</evidence>